<feature type="transmembrane region" description="Helical" evidence="7">
    <location>
        <begin position="362"/>
        <end position="381"/>
    </location>
</feature>
<accession>A0A240EIA9</accession>
<dbReference type="PANTHER" id="PTHR34390:SF2">
    <property type="entry name" value="SUCCINATE TRANSPORTER SUBUNIT YJJP-RELATED"/>
    <property type="match status" value="1"/>
</dbReference>
<comment type="similarity">
    <text evidence="6">Belongs to the ThrE exporter (TC 2.A.79) family.</text>
</comment>
<evidence type="ECO:0000256" key="5">
    <source>
        <dbReference type="ARBA" id="ARBA00023136"/>
    </source>
</evidence>
<keyword evidence="11" id="KW-1185">Reference proteome</keyword>
<dbReference type="RefSeq" id="WP_096993184.1">
    <property type="nucleotide sequence ID" value="NZ_JBHSII010000011.1"/>
</dbReference>
<name>A0A240EIA9_9VIBR</name>
<feature type="transmembrane region" description="Helical" evidence="7">
    <location>
        <begin position="203"/>
        <end position="229"/>
    </location>
</feature>
<dbReference type="OrthoDB" id="1490274at2"/>
<feature type="transmembrane region" description="Helical" evidence="7">
    <location>
        <begin position="297"/>
        <end position="316"/>
    </location>
</feature>
<dbReference type="Pfam" id="PF12821">
    <property type="entry name" value="ThrE_2"/>
    <property type="match status" value="1"/>
</dbReference>
<evidence type="ECO:0000256" key="7">
    <source>
        <dbReference type="SAM" id="Phobius"/>
    </source>
</evidence>
<feature type="domain" description="Threonine/Serine exporter ThrE" evidence="9">
    <location>
        <begin position="257"/>
        <end position="376"/>
    </location>
</feature>
<evidence type="ECO:0000256" key="2">
    <source>
        <dbReference type="ARBA" id="ARBA00022475"/>
    </source>
</evidence>
<organism evidence="10 11">
    <name type="scientific">Vibrio thalassae</name>
    <dbReference type="NCBI Taxonomy" id="1243014"/>
    <lineage>
        <taxon>Bacteria</taxon>
        <taxon>Pseudomonadati</taxon>
        <taxon>Pseudomonadota</taxon>
        <taxon>Gammaproteobacteria</taxon>
        <taxon>Vibrionales</taxon>
        <taxon>Vibrionaceae</taxon>
        <taxon>Vibrio</taxon>
    </lineage>
</organism>
<feature type="domain" description="Threonine/serine exporter-like N-terminal" evidence="8">
    <location>
        <begin position="96"/>
        <end position="230"/>
    </location>
</feature>
<evidence type="ECO:0000256" key="4">
    <source>
        <dbReference type="ARBA" id="ARBA00022989"/>
    </source>
</evidence>
<comment type="subcellular location">
    <subcellularLocation>
        <location evidence="1">Cell membrane</location>
        <topology evidence="1">Multi-pass membrane protein</topology>
    </subcellularLocation>
</comment>
<keyword evidence="2" id="KW-1003">Cell membrane</keyword>
<feature type="transmembrane region" description="Helical" evidence="7">
    <location>
        <begin position="249"/>
        <end position="267"/>
    </location>
</feature>
<feature type="transmembrane region" description="Helical" evidence="7">
    <location>
        <begin position="274"/>
        <end position="291"/>
    </location>
</feature>
<keyword evidence="4 7" id="KW-1133">Transmembrane helix</keyword>
<protein>
    <recommendedName>
        <fullName evidence="12">Threonine/serine exporter-like N-terminal domain-containing protein</fullName>
    </recommendedName>
</protein>
<keyword evidence="5 7" id="KW-0472">Membrane</keyword>
<dbReference type="InterPro" id="IPR024528">
    <property type="entry name" value="ThrE_2"/>
</dbReference>
<evidence type="ECO:0000256" key="3">
    <source>
        <dbReference type="ARBA" id="ARBA00022692"/>
    </source>
</evidence>
<dbReference type="EMBL" id="OANU01000018">
    <property type="protein sequence ID" value="SNX47973.1"/>
    <property type="molecule type" value="Genomic_DNA"/>
</dbReference>
<dbReference type="InterPro" id="IPR050539">
    <property type="entry name" value="ThrE_Dicarb/AminoAcid_Exp"/>
</dbReference>
<evidence type="ECO:0000259" key="8">
    <source>
        <dbReference type="Pfam" id="PF06738"/>
    </source>
</evidence>
<feature type="transmembrane region" description="Helical" evidence="7">
    <location>
        <begin position="172"/>
        <end position="191"/>
    </location>
</feature>
<evidence type="ECO:0000313" key="10">
    <source>
        <dbReference type="EMBL" id="SNX47973.1"/>
    </source>
</evidence>
<proteinExistence type="inferred from homology"/>
<evidence type="ECO:0000256" key="1">
    <source>
        <dbReference type="ARBA" id="ARBA00004651"/>
    </source>
</evidence>
<dbReference type="PANTHER" id="PTHR34390">
    <property type="entry name" value="UPF0442 PROTEIN YJJB-RELATED"/>
    <property type="match status" value="1"/>
</dbReference>
<dbReference type="InterPro" id="IPR010619">
    <property type="entry name" value="ThrE-like_N"/>
</dbReference>
<gene>
    <name evidence="10" type="ORF">VTH8203_01589</name>
</gene>
<evidence type="ECO:0000313" key="11">
    <source>
        <dbReference type="Proteomes" id="UP000219336"/>
    </source>
</evidence>
<dbReference type="AlphaFoldDB" id="A0A240EIA9"/>
<evidence type="ECO:0000256" key="6">
    <source>
        <dbReference type="ARBA" id="ARBA00034125"/>
    </source>
</evidence>
<evidence type="ECO:0008006" key="12">
    <source>
        <dbReference type="Google" id="ProtNLM"/>
    </source>
</evidence>
<keyword evidence="3 7" id="KW-0812">Transmembrane</keyword>
<dbReference type="GO" id="GO:0015744">
    <property type="term" value="P:succinate transport"/>
    <property type="evidence" value="ECO:0007669"/>
    <property type="project" value="TreeGrafter"/>
</dbReference>
<dbReference type="GO" id="GO:0005886">
    <property type="term" value="C:plasma membrane"/>
    <property type="evidence" value="ECO:0007669"/>
    <property type="project" value="UniProtKB-SubCell"/>
</dbReference>
<reference evidence="11" key="1">
    <citation type="submission" date="2016-06" db="EMBL/GenBank/DDBJ databases">
        <authorList>
            <person name="Rodrigo-Torres L."/>
            <person name="Arahal R.D."/>
            <person name="Lucena T."/>
        </authorList>
    </citation>
    <scope>NUCLEOTIDE SEQUENCE [LARGE SCALE GENOMIC DNA]</scope>
    <source>
        <strain evidence="11">CECT8203</strain>
    </source>
</reference>
<dbReference type="Pfam" id="PF06738">
    <property type="entry name" value="ThrE"/>
    <property type="match status" value="1"/>
</dbReference>
<dbReference type="GO" id="GO:0022857">
    <property type="term" value="F:transmembrane transporter activity"/>
    <property type="evidence" value="ECO:0007669"/>
    <property type="project" value="InterPro"/>
</dbReference>
<sequence length="387" mass="41770">MPSPQTIKKIVEIGDTLQRSGCAPYKVEKYAQYYAQKHGLDVMVQATPTAINYQFPDKNNTVVMKRLKPASINLSLLANTIIRINQPSNEPLPEPVGYPKWVVALANMGIPPAYLMLVGSTLEAIGFSVLLGFMVWVCQLIYKGRNSIAVEFVSALLTGVLVAFIASTGAAIPIWALCIASVVLFVPGLSIANSLECLAFNDLVSGTALLGQSALTLIKLFIGVIMGLNIGEALWGQTESLSYTNEVPLWLHCFGLLLISTSIGVIFNARPKDILLGLPVAVLGMWGPFYLGFDSGWIVGTWVTTVLITLYGTWVAKRLDLTGSIYIVQGIIILVPGSRVLVSASQSVFEQSILPIPNIGLSALFMFSAIVAGQITAYSIYSPKIER</sequence>
<feature type="transmembrane region" description="Helical" evidence="7">
    <location>
        <begin position="323"/>
        <end position="342"/>
    </location>
</feature>
<evidence type="ECO:0000259" key="9">
    <source>
        <dbReference type="Pfam" id="PF12821"/>
    </source>
</evidence>
<feature type="transmembrane region" description="Helical" evidence="7">
    <location>
        <begin position="113"/>
        <end position="136"/>
    </location>
</feature>
<feature type="transmembrane region" description="Helical" evidence="7">
    <location>
        <begin position="148"/>
        <end position="166"/>
    </location>
</feature>
<dbReference type="Proteomes" id="UP000219336">
    <property type="component" value="Unassembled WGS sequence"/>
</dbReference>